<dbReference type="InterPro" id="IPR002938">
    <property type="entry name" value="FAD-bd"/>
</dbReference>
<dbReference type="PANTHER" id="PTHR42685">
    <property type="entry name" value="GERANYLGERANYL DIPHOSPHATE REDUCTASE"/>
    <property type="match status" value="1"/>
</dbReference>
<dbReference type="InterPro" id="IPR011777">
    <property type="entry name" value="Geranylgeranyl_Rdtase_fam"/>
</dbReference>
<accession>A0ABU5DRW9</accession>
<evidence type="ECO:0000313" key="2">
    <source>
        <dbReference type="EMBL" id="MDY0748869.1"/>
    </source>
</evidence>
<proteinExistence type="predicted"/>
<dbReference type="NCBIfam" id="TIGR02032">
    <property type="entry name" value="GG-red-SF"/>
    <property type="match status" value="1"/>
</dbReference>
<feature type="domain" description="FAD-binding" evidence="1">
    <location>
        <begin position="19"/>
        <end position="171"/>
    </location>
</feature>
<name>A0ABU5DRW9_9BURK</name>
<dbReference type="PRINTS" id="PR00368">
    <property type="entry name" value="FADPNR"/>
</dbReference>
<organism evidence="2 3">
    <name type="scientific">Roseateles agri</name>
    <dbReference type="NCBI Taxonomy" id="3098619"/>
    <lineage>
        <taxon>Bacteria</taxon>
        <taxon>Pseudomonadati</taxon>
        <taxon>Pseudomonadota</taxon>
        <taxon>Betaproteobacteria</taxon>
        <taxon>Burkholderiales</taxon>
        <taxon>Sphaerotilaceae</taxon>
        <taxon>Roseateles</taxon>
    </lineage>
</organism>
<evidence type="ECO:0000313" key="3">
    <source>
        <dbReference type="Proteomes" id="UP001285263"/>
    </source>
</evidence>
<comment type="caution">
    <text evidence="2">The sequence shown here is derived from an EMBL/GenBank/DDBJ whole genome shotgun (WGS) entry which is preliminary data.</text>
</comment>
<dbReference type="InterPro" id="IPR036188">
    <property type="entry name" value="FAD/NAD-bd_sf"/>
</dbReference>
<dbReference type="PRINTS" id="PR00411">
    <property type="entry name" value="PNDRDTASEI"/>
</dbReference>
<dbReference type="Pfam" id="PF01494">
    <property type="entry name" value="FAD_binding_3"/>
    <property type="match status" value="1"/>
</dbReference>
<gene>
    <name evidence="2" type="ORF">SNE35_30500</name>
</gene>
<dbReference type="SUPFAM" id="SSF51905">
    <property type="entry name" value="FAD/NAD(P)-binding domain"/>
    <property type="match status" value="1"/>
</dbReference>
<dbReference type="Proteomes" id="UP001285263">
    <property type="component" value="Unassembled WGS sequence"/>
</dbReference>
<keyword evidence="3" id="KW-1185">Reference proteome</keyword>
<dbReference type="Gene3D" id="3.50.50.60">
    <property type="entry name" value="FAD/NAD(P)-binding domain"/>
    <property type="match status" value="1"/>
</dbReference>
<reference evidence="2 3" key="1">
    <citation type="submission" date="2023-11" db="EMBL/GenBank/DDBJ databases">
        <title>Paucibacter sp. nov., isolated from fresh soil in Korea.</title>
        <authorList>
            <person name="Le N.T.T."/>
        </authorList>
    </citation>
    <scope>NUCLEOTIDE SEQUENCE [LARGE SCALE GENOMIC DNA]</scope>
    <source>
        <strain evidence="2 3">R3-3</strain>
    </source>
</reference>
<dbReference type="InterPro" id="IPR050407">
    <property type="entry name" value="Geranylgeranyl_reductase"/>
</dbReference>
<evidence type="ECO:0000259" key="1">
    <source>
        <dbReference type="Pfam" id="PF01494"/>
    </source>
</evidence>
<dbReference type="RefSeq" id="WP_320426839.1">
    <property type="nucleotide sequence ID" value="NZ_JAXCLA010000012.1"/>
</dbReference>
<dbReference type="PANTHER" id="PTHR42685:SF22">
    <property type="entry name" value="CONDITIONED MEDIUM FACTOR RECEPTOR 1"/>
    <property type="match status" value="1"/>
</dbReference>
<sequence>MIAKDVPVSAAAPVPPARCEILIIGAGPAGCAAARVLAQRGHDVLLVDKQPLGRDKICGDGLIPDTHAALERLGLLDRVLARAKRLGQISFTGRGGGRLELSAPIAVLPRRELDQLLNEAAQEAGARFLAPASFEAPLVDAAGKVCGARLVIDGQKHEIAADWVVLATGAVPGALAAAGMCERQTPSGIAMRGYVHAPGLSSRLQSQLDIAWSDAVKPGYGWIFPAPGDLYNIGVGVAGSHVSDGDGKGHKNRQINLRAMFDAFVESYPLAAELMREGRMVGELKGAPLRFSLEGARWTRPGLLVTGEAAGSTYSLTGEGIGKALETGILAAEAIAQHGQDEAAARAAYEQSLAALKPRFETYAKANRINAHPWIGDLLIWRAQRSERLRQKMQGVLNETSSPGALVSLRGLSRLLFSWS</sequence>
<dbReference type="EMBL" id="JAXCLA010000012">
    <property type="protein sequence ID" value="MDY0748869.1"/>
    <property type="molecule type" value="Genomic_DNA"/>
</dbReference>
<protein>
    <submittedName>
        <fullName evidence="2">Geranylgeranyl reductase family protein</fullName>
    </submittedName>
</protein>